<dbReference type="EMBL" id="JAKWBI020001013">
    <property type="protein sequence ID" value="KAJ2891691.1"/>
    <property type="molecule type" value="Genomic_DNA"/>
</dbReference>
<proteinExistence type="predicted"/>
<comment type="caution">
    <text evidence="1">The sequence shown here is derived from an EMBL/GenBank/DDBJ whole genome shotgun (WGS) entry which is preliminary data.</text>
</comment>
<gene>
    <name evidence="1" type="ORF">MKZ38_000065</name>
</gene>
<evidence type="ECO:0000313" key="2">
    <source>
        <dbReference type="Proteomes" id="UP001201980"/>
    </source>
</evidence>
<reference evidence="1" key="1">
    <citation type="submission" date="2022-07" db="EMBL/GenBank/DDBJ databases">
        <title>Draft genome sequence of Zalerion maritima ATCC 34329, a (micro)plastics degrading marine fungus.</title>
        <authorList>
            <person name="Paco A."/>
            <person name="Goncalves M.F.M."/>
            <person name="Rocha-Santos T.A.P."/>
            <person name="Alves A."/>
        </authorList>
    </citation>
    <scope>NUCLEOTIDE SEQUENCE</scope>
    <source>
        <strain evidence="1">ATCC 34329</strain>
    </source>
</reference>
<dbReference type="Proteomes" id="UP001201980">
    <property type="component" value="Unassembled WGS sequence"/>
</dbReference>
<organism evidence="1 2">
    <name type="scientific">Zalerion maritima</name>
    <dbReference type="NCBI Taxonomy" id="339359"/>
    <lineage>
        <taxon>Eukaryota</taxon>
        <taxon>Fungi</taxon>
        <taxon>Dikarya</taxon>
        <taxon>Ascomycota</taxon>
        <taxon>Pezizomycotina</taxon>
        <taxon>Sordariomycetes</taxon>
        <taxon>Lulworthiomycetidae</taxon>
        <taxon>Lulworthiales</taxon>
        <taxon>Lulworthiaceae</taxon>
        <taxon>Zalerion</taxon>
    </lineage>
</organism>
<accession>A0AAD5RFQ3</accession>
<dbReference type="AlphaFoldDB" id="A0AAD5RFQ3"/>
<evidence type="ECO:0000313" key="1">
    <source>
        <dbReference type="EMBL" id="KAJ2891691.1"/>
    </source>
</evidence>
<keyword evidence="2" id="KW-1185">Reference proteome</keyword>
<name>A0AAD5RFQ3_9PEZI</name>
<protein>
    <submittedName>
        <fullName evidence="1">Uncharacterized protein</fullName>
    </submittedName>
</protein>
<sequence length="237" mass="25717">MPVVPENEFLTLDVFDVFSDPASTKLIKLQLSSIKGAVRNIAKEFNRIRPSSAIGLDDFLDDAQQSHHNPRRTCQRLVFPQSRVYHSNSPRGGGRNTLAKTTRGALGKLERSLGCTSDRPSKLEAFLANRTVQRPHGRVVRTQTRLSDMVSLISASRAANTTAATAQASAINTPATFPEVVGIMNQTDAITRALPVSTQFFTDFKVAQHPKRPLRIGDLFPAGFGFAGFAAAPGSDV</sequence>